<gene>
    <name evidence="2" type="ORF">GR167_07715</name>
</gene>
<dbReference type="Proteomes" id="UP000479043">
    <property type="component" value="Unassembled WGS sequence"/>
</dbReference>
<proteinExistence type="predicted"/>
<evidence type="ECO:0000313" key="2">
    <source>
        <dbReference type="EMBL" id="MYM55187.1"/>
    </source>
</evidence>
<reference evidence="2 3" key="1">
    <citation type="submission" date="2020-01" db="EMBL/GenBank/DDBJ databases">
        <authorList>
            <person name="Chen S."/>
        </authorList>
    </citation>
    <scope>NUCLEOTIDE SEQUENCE [LARGE SCALE GENOMIC DNA]</scope>
    <source>
        <strain evidence="2 3">GS-10</strain>
    </source>
</reference>
<evidence type="ECO:0000256" key="1">
    <source>
        <dbReference type="SAM" id="Coils"/>
    </source>
</evidence>
<accession>A0A6L8LGF0</accession>
<organism evidence="2 3">
    <name type="scientific">Thalassovita mangrovi</name>
    <dbReference type="NCBI Taxonomy" id="2692236"/>
    <lineage>
        <taxon>Bacteria</taxon>
        <taxon>Pseudomonadati</taxon>
        <taxon>Pseudomonadota</taxon>
        <taxon>Alphaproteobacteria</taxon>
        <taxon>Rhodobacterales</taxon>
        <taxon>Roseobacteraceae</taxon>
        <taxon>Thalassovita</taxon>
    </lineage>
</organism>
<dbReference type="RefSeq" id="WP_160972892.1">
    <property type="nucleotide sequence ID" value="NZ_WWEN01000003.1"/>
</dbReference>
<comment type="caution">
    <text evidence="2">The sequence shown here is derived from an EMBL/GenBank/DDBJ whole genome shotgun (WGS) entry which is preliminary data.</text>
</comment>
<keyword evidence="1" id="KW-0175">Coiled coil</keyword>
<evidence type="ECO:0000313" key="3">
    <source>
        <dbReference type="Proteomes" id="UP000479043"/>
    </source>
</evidence>
<name>A0A6L8LGF0_9RHOB</name>
<sequence length="126" mass="14935">MDDNLTYFEKRLTRELEDIEARIRELEDERRALSRQLSKARAEREGLKFTTRKNSANRVLAENAVLQALRGTMKPLSTQELYRQARLTNFDLKETTFRSYLHRMKKRGDIRTAGHVGRWEIAQPKQ</sequence>
<dbReference type="EMBL" id="WWEN01000003">
    <property type="protein sequence ID" value="MYM55187.1"/>
    <property type="molecule type" value="Genomic_DNA"/>
</dbReference>
<keyword evidence="3" id="KW-1185">Reference proteome</keyword>
<feature type="coiled-coil region" evidence="1">
    <location>
        <begin position="9"/>
        <end position="43"/>
    </location>
</feature>
<dbReference type="AlphaFoldDB" id="A0A6L8LGF0"/>
<protein>
    <submittedName>
        <fullName evidence="2">Uncharacterized protein</fullName>
    </submittedName>
</protein>